<accession>A0AAD2D3R5</accession>
<organism evidence="1 2">
    <name type="scientific">Euplotes crassus</name>
    <dbReference type="NCBI Taxonomy" id="5936"/>
    <lineage>
        <taxon>Eukaryota</taxon>
        <taxon>Sar</taxon>
        <taxon>Alveolata</taxon>
        <taxon>Ciliophora</taxon>
        <taxon>Intramacronucleata</taxon>
        <taxon>Spirotrichea</taxon>
        <taxon>Hypotrichia</taxon>
        <taxon>Euplotida</taxon>
        <taxon>Euplotidae</taxon>
        <taxon>Moneuplotes</taxon>
    </lineage>
</organism>
<dbReference type="EMBL" id="CAMPGE010020085">
    <property type="protein sequence ID" value="CAI2378368.1"/>
    <property type="molecule type" value="Genomic_DNA"/>
</dbReference>
<evidence type="ECO:0000313" key="2">
    <source>
        <dbReference type="Proteomes" id="UP001295684"/>
    </source>
</evidence>
<sequence>MESSSEKEERNKCKIKEEKMQKEIGKLEEQLLVEYGNKYGLRGRSHLMFELMDEGALAMNRVKDFGRLKVDVRGVKKVKLGFRRWQWREKSAKKVFVDMVIKDTVPFKDLQDFWIRGAFWKRKIKLDLRILSKCCVFATKSLRIEYFALSENDINKIILLERHLEAITFKSCRIPEQNFNHTFLNYNGFTASKLQKLYFIESPHDSHDSSYINIASNILNGIINSNLSFSLKTLNFFTRSPDDFNLINLNLNPPSKSPYTLKSFGSILTLIFLH</sequence>
<reference evidence="1" key="1">
    <citation type="submission" date="2023-07" db="EMBL/GenBank/DDBJ databases">
        <authorList>
            <consortium name="AG Swart"/>
            <person name="Singh M."/>
            <person name="Singh A."/>
            <person name="Seah K."/>
            <person name="Emmerich C."/>
        </authorList>
    </citation>
    <scope>NUCLEOTIDE SEQUENCE</scope>
    <source>
        <strain evidence="1">DP1</strain>
    </source>
</reference>
<comment type="caution">
    <text evidence="1">The sequence shown here is derived from an EMBL/GenBank/DDBJ whole genome shotgun (WGS) entry which is preliminary data.</text>
</comment>
<gene>
    <name evidence="1" type="ORF">ECRASSUSDP1_LOCUS19763</name>
</gene>
<evidence type="ECO:0000313" key="1">
    <source>
        <dbReference type="EMBL" id="CAI2378368.1"/>
    </source>
</evidence>
<keyword evidence="2" id="KW-1185">Reference proteome</keyword>
<dbReference type="AlphaFoldDB" id="A0AAD2D3R5"/>
<dbReference type="Proteomes" id="UP001295684">
    <property type="component" value="Unassembled WGS sequence"/>
</dbReference>
<protein>
    <submittedName>
        <fullName evidence="1">Uncharacterized protein</fullName>
    </submittedName>
</protein>
<proteinExistence type="predicted"/>
<name>A0AAD2D3R5_EUPCR</name>